<keyword evidence="1" id="KW-0812">Transmembrane</keyword>
<sequence>MNKKSLVFFIFLTFSALTAFYLFRKSLNGFFFQDDWFSLKISSVKNIRDALNIFVPRSDVIYYRPLGMQLPFYLLSLGGKINPIPFKVLIAVVHFANICLLSLLILKLTGKKFSSLLVSFFYSTSLIHFTIFWWSATLSFILTTFFLLIALILYLKYLTEKKFWSYFSTLLFFTLALLTNEMALIFPVLTLLLLWLIKKGKFSYLGVVPFIILPVILFSARFLYFPPPISGDYRLVIDRGLIINLRDYFLWSFNWPEEMKGQFVKFFAVNPLFISGFKPYFLAFVVTLFINLSFLFLIPFLYLLISGNLIPFRMIIFGAGLFLAGLLPVILFGRHTFSYYLTLSLIGLLLITSSLIEEFFASFEGKYRLLVFFYLLVILTNWLYSSFMGFEFNMKVHWAPRRSDISQKLISHAGGLKPAAGQTVIISVNNNPEVKLALNNQDAFQVLFGRNDIITVYSDKIEADFRL</sequence>
<dbReference type="Proteomes" id="UP000177354">
    <property type="component" value="Unassembled WGS sequence"/>
</dbReference>
<gene>
    <name evidence="2" type="ORF">A2777_05570</name>
</gene>
<proteinExistence type="predicted"/>
<evidence type="ECO:0000313" key="3">
    <source>
        <dbReference type="Proteomes" id="UP000177354"/>
    </source>
</evidence>
<name>A0A1F5Z1S7_9BACT</name>
<feature type="transmembrane region" description="Helical" evidence="1">
    <location>
        <begin position="310"/>
        <end position="332"/>
    </location>
</feature>
<feature type="transmembrane region" description="Helical" evidence="1">
    <location>
        <begin position="140"/>
        <end position="158"/>
    </location>
</feature>
<feature type="transmembrane region" description="Helical" evidence="1">
    <location>
        <begin position="280"/>
        <end position="304"/>
    </location>
</feature>
<accession>A0A1F5Z1S7</accession>
<feature type="transmembrane region" description="Helical" evidence="1">
    <location>
        <begin position="202"/>
        <end position="224"/>
    </location>
</feature>
<feature type="transmembrane region" description="Helical" evidence="1">
    <location>
        <begin position="367"/>
        <end position="384"/>
    </location>
</feature>
<protein>
    <recommendedName>
        <fullName evidence="4">Glycosyltransferase RgtA/B/C/D-like domain-containing protein</fullName>
    </recommendedName>
</protein>
<organism evidence="2 3">
    <name type="scientific">Candidatus Gottesmanbacteria bacterium RIFCSPHIGHO2_01_FULL_40_15</name>
    <dbReference type="NCBI Taxonomy" id="1798376"/>
    <lineage>
        <taxon>Bacteria</taxon>
        <taxon>Candidatus Gottesmaniibacteriota</taxon>
    </lineage>
</organism>
<dbReference type="AlphaFoldDB" id="A0A1F5Z1S7"/>
<evidence type="ECO:0008006" key="4">
    <source>
        <dbReference type="Google" id="ProtNLM"/>
    </source>
</evidence>
<evidence type="ECO:0000313" key="2">
    <source>
        <dbReference type="EMBL" id="OGG06419.1"/>
    </source>
</evidence>
<keyword evidence="1" id="KW-0472">Membrane</keyword>
<feature type="transmembrane region" description="Helical" evidence="1">
    <location>
        <begin position="339"/>
        <end position="361"/>
    </location>
</feature>
<feature type="transmembrane region" description="Helical" evidence="1">
    <location>
        <begin position="113"/>
        <end position="134"/>
    </location>
</feature>
<feature type="transmembrane region" description="Helical" evidence="1">
    <location>
        <begin position="170"/>
        <end position="196"/>
    </location>
</feature>
<dbReference type="EMBL" id="MFJF01000015">
    <property type="protein sequence ID" value="OGG06419.1"/>
    <property type="molecule type" value="Genomic_DNA"/>
</dbReference>
<feature type="transmembrane region" description="Helical" evidence="1">
    <location>
        <begin position="84"/>
        <end position="106"/>
    </location>
</feature>
<comment type="caution">
    <text evidence="2">The sequence shown here is derived from an EMBL/GenBank/DDBJ whole genome shotgun (WGS) entry which is preliminary data.</text>
</comment>
<keyword evidence="1" id="KW-1133">Transmembrane helix</keyword>
<reference evidence="2 3" key="1">
    <citation type="journal article" date="2016" name="Nat. Commun.">
        <title>Thousands of microbial genomes shed light on interconnected biogeochemical processes in an aquifer system.</title>
        <authorList>
            <person name="Anantharaman K."/>
            <person name="Brown C.T."/>
            <person name="Hug L.A."/>
            <person name="Sharon I."/>
            <person name="Castelle C.J."/>
            <person name="Probst A.J."/>
            <person name="Thomas B.C."/>
            <person name="Singh A."/>
            <person name="Wilkins M.J."/>
            <person name="Karaoz U."/>
            <person name="Brodie E.L."/>
            <person name="Williams K.H."/>
            <person name="Hubbard S.S."/>
            <person name="Banfield J.F."/>
        </authorList>
    </citation>
    <scope>NUCLEOTIDE SEQUENCE [LARGE SCALE GENOMIC DNA]</scope>
</reference>
<evidence type="ECO:0000256" key="1">
    <source>
        <dbReference type="SAM" id="Phobius"/>
    </source>
</evidence>